<comment type="caution">
    <text evidence="1">The sequence shown here is derived from an EMBL/GenBank/DDBJ whole genome shotgun (WGS) entry which is preliminary data.</text>
</comment>
<reference evidence="2" key="1">
    <citation type="journal article" date="2016" name="Nat. Biotechnol.">
        <title>Sequencing wild and cultivated cassava and related species reveals extensive interspecific hybridization and genetic diversity.</title>
        <authorList>
            <person name="Bredeson J.V."/>
            <person name="Lyons J.B."/>
            <person name="Prochnik S.E."/>
            <person name="Wu G.A."/>
            <person name="Ha C.M."/>
            <person name="Edsinger-Gonzales E."/>
            <person name="Grimwood J."/>
            <person name="Schmutz J."/>
            <person name="Rabbi I.Y."/>
            <person name="Egesi C."/>
            <person name="Nauluvula P."/>
            <person name="Lebot V."/>
            <person name="Ndunguru J."/>
            <person name="Mkamilo G."/>
            <person name="Bart R.S."/>
            <person name="Setter T.L."/>
            <person name="Gleadow R.M."/>
            <person name="Kulakow P."/>
            <person name="Ferguson M.E."/>
            <person name="Rounsley S."/>
            <person name="Rokhsar D.S."/>
        </authorList>
    </citation>
    <scope>NUCLEOTIDE SEQUENCE [LARGE SCALE GENOMIC DNA]</scope>
    <source>
        <strain evidence="2">cv. AM560-2</strain>
    </source>
</reference>
<evidence type="ECO:0000313" key="2">
    <source>
        <dbReference type="Proteomes" id="UP000091857"/>
    </source>
</evidence>
<sequence>MFFHGLVRRILTSLLQPWLLGEPEFQLDLGFINSRITAKNLSFDISSLNRLFDESSRFSFKEASLEDFSVRFSNWSVPALEIEVRGFNVTLLAGKEEEDDSSIRARKSSEKVDEEKRKAVAGIDPEGSALHQVLERVLVSTPSRNKFTTSLLNLLLRHCHLQMFNSNLQVQVPVSNDALIWLVELKEFNGESQYFEHACLLRGFVGAVFNPLKEISIVIDFRGFGVGYEMKDNKNSVFSTIELFSCIKLNDLQLADFSIRVPELSFSLSPVDFLVLSVFGYLPSKESKRVRNGRQLWRLAANRLGFVISPSRSSLHSLVEFVCLWLRYLNAYEHLLSLLGDCADSLLKRPAIKMSQNDRSSFNHNWDVISSIEKQLPAEAIVQARRIARYRATLNIQHGEGGYKGSSASSWFKIFSKIVPLLLFTWNVLYRVFLSIVHGFFLMKFLFQEQKFDRHLGINYEAHHMQYCFLLNFGKILIRVSPNDTVQRVNEKMESHIGISHSDIHSFCLSIDAFLLVYIDEIFEQYLSISCGQLKVKSSSVIGAAIKESSSKHHFSSVKGNRKKRIDNLKTVLWGEPAQIVFPSESGETSDAGQAENAYNPLLKKFLGEMWSNWKTSCTKYDDNEIHYSENPWLLCEIKNCLIYPGLKSSDSVFWKCSLMVGRLNLALGYLSIISIAILLGQIKHALKWTEDNGMASVLSSPTPTCEEQPEISWEGKYEGCISRIKMTLQRILQEKSIQLGVFITGPHIRMSMRKIGPNIGDNDVNSAVSQDDFHLGVDIHNIEAVVWPTSKSDLVLTQLPEFNDVETGCRRLQEPQTIEIPKSNNEKYSSQTCFSLRSYVRVNGLNIFMGDLTEIQQSQVLILKPIAVQFSIFRECVHSFSTTTISFSTAMCGRATGFTFISYMDELQGFFQVVADLLLAVSYVFDGLHITGYVPLQDFMRQSKALSDPDNNETTAEGVPLIYNSTLFSINGTFIFESMDVILQNSRISDKGENSTKVYDALSRKKFSGFDLQEFGIWISVHHISTDMSFGERKVEILLDLLGIQSIIFRYQDHMGKSFDHFVVRNLQRQSHNWLYESSLSNFTFSLALGCPHDRMSSSFGNSPSGGNQSYSVDNSHLITDSPMSSHWILINVTLGGIFVTRHSIKNVVVGAHQFNNLTSLLSVGENLQTISWRIQGGLLFLETTAVMMFARCFVLYLHRIANLLSIIKTSVKEVENSEHEAQERTHARLQPLWELPEASSIDVSQFSLIFIIEDDSGELQELVSEIDVRVKLESVNMLRKFMFELSRMSIFSQVFKECSENENQIPHFSSAISNESPSHFTTREPTVAFQHLNGSHIIRQNYILNHLVAFISAEKPKDGPLPLNQAWVGNGSISGFHLTISLSEIQMLSSMVSSLSGGYNEDATNDLIKRSWSSQQETDYSLEDMVPNGAIVAIQDVHQHMYFAVDGGENKYSLVGVIHYSLIGEKALFRVKHHKQKIWKSSVLWFSFISLHAKSDSGEPLRLNYHPGSGFVGISSTNDSGWSLWRTISCEPKSYNGDVGCEPYNNLVKKKFYLVNKKNDCGVAFVDGTPEFVSKPGNPFKFKVFQHHALGHNIANSDRRYLEASGVYLLSRAHEGEGTSSYMSGSVQIKVENTDLTIVHELPDTKDRFPLLRGCINNVQINVQILSNKTRIMSTSFALFHFFDAQKSSWRELVHPVEISTFYRSSSELQSLETIQQRVPIHFYCRTKELDISLTEISLDILLFVIGELKLAGPFALKNSIVLTNCCKVENQSGLNLVCHFNNNRSVTIARKQSASVFLRQPVLASEPPESTSVSIQLSNLGSFATTSLHLSLSRTQTLAWRTRIMSLPDSKAHPGPFVVVDISRKSKDGMSIVISPLTRIHNETVFPMELRFQRPQQNEDVFASVLLKKGDSIDDSMATFDAVNLSGGLKKALMSLSIGNFLFSFRPEIVDGLLNSKKALSVEWSNELKGGKAVRLSGIFDRLGYEVRRALSIESAKCSFSTAHCSVRSEDAHVTSLHFLIQSVGRDVPIIHPEKSSDGSESKSSAVALQEQKEIFLLPTVQVSNLLHSEIHVLLTETDTSIVGDNIGKQATVSCGSTVDFYVNPTIIYFTVTLTAFRSSCKPVNSGDLMKLFKNKNDVRCLDIDLNFGGGKYFASLRLSRGFRGILEAAIFTPYSLRNNTDFSLFFFTPNQKPLSRDEVKKYASSIPPELGLFCPPNSIRSWFSKSHKIRFKLLENYASEALLDLDALSGLTEVSLEIEEGSGLKYITKFGVSMGPSSSTVMVPSQSVTMIPRHIVYNESEETITIRQCYLEDEMAGIMRINSKQRTILQLQKGISKSKEFSIFENVIRKHRNDVDTSLVYFQFQLNEPDSGWSGPVCVASLGCFFLKFRRSSNQVPELNNRAPEFAAVHVIEEGSTLGMHFHKPPNVNLPYRIENHLRDTSLTYYQKDSSEREVLGSDSSAYYVWDDIVLPHKLVVIISDMHLLHEINLDKVRAWKPFLKPKQNRGLASHSLFNKSSRDQRNYFGQLNSMENVKVGYEVYAEGPTRVLRICEFSSNQQGDRLFRSCAKIQLRVFHFSIHLLEDGKQYLDKNDETCYTTFIVARLGNINLDSHFMDQQKYNQISVQSLNVDEKWIGAPYAAMLRRHQLDSSDSNIPVIKVVFVLLPTSSNVRQVKYSSIILQPIDLNLDEETLIKLASFWRTSLSDSSAPSQQYYFDHFEVHPIKIIAKFLPGDSYSSYDSAQETLRSLLHSVVKVPPIKNMVVELNGVLVTHALITVRELCIRCARHYSWYAMRAIYIAKGSPLLPPTFVSIFDDLASSSIDVFFDPSRALINLPGLTLGTFKFISKSIYGKGFSGTKRYFGDLEKTLKTVGSNVLFAAVTEISDSVLKGAEASGFDGMVTGFHQGILKLAMEPSLLGTALMEGGPNRKIKLDRSPGADELYIEGYLQAMLDSMYRQAYLRVSVIDDQVLLKNLPPNTALIDEIVDHVKGFLVSKALLKGDPSTSSHPSRHLQRESEWKIGPTLITLFEHLFVSFAIRMLRKQTGKLMANIKWKKESGTDDSKAIDHADAPEQQQTFIWRWGIGKFVFSGILAYIDGRLCRGIPNPIARRIVSGYLLSFLDKSDNNK</sequence>
<gene>
    <name evidence="1" type="ORF">MANES_13G131650v8</name>
</gene>
<accession>A0ACB7GLN9</accession>
<dbReference type="Proteomes" id="UP000091857">
    <property type="component" value="Chromosome 13"/>
</dbReference>
<protein>
    <submittedName>
        <fullName evidence="1">Uncharacterized protein</fullName>
    </submittedName>
</protein>
<dbReference type="EMBL" id="CM004399">
    <property type="protein sequence ID" value="KAG8641282.1"/>
    <property type="molecule type" value="Genomic_DNA"/>
</dbReference>
<organism evidence="1 2">
    <name type="scientific">Manihot esculenta</name>
    <name type="common">Cassava</name>
    <name type="synonym">Jatropha manihot</name>
    <dbReference type="NCBI Taxonomy" id="3983"/>
    <lineage>
        <taxon>Eukaryota</taxon>
        <taxon>Viridiplantae</taxon>
        <taxon>Streptophyta</taxon>
        <taxon>Embryophyta</taxon>
        <taxon>Tracheophyta</taxon>
        <taxon>Spermatophyta</taxon>
        <taxon>Magnoliopsida</taxon>
        <taxon>eudicotyledons</taxon>
        <taxon>Gunneridae</taxon>
        <taxon>Pentapetalae</taxon>
        <taxon>rosids</taxon>
        <taxon>fabids</taxon>
        <taxon>Malpighiales</taxon>
        <taxon>Euphorbiaceae</taxon>
        <taxon>Crotonoideae</taxon>
        <taxon>Manihoteae</taxon>
        <taxon>Manihot</taxon>
    </lineage>
</organism>
<name>A0ACB7GLN9_MANES</name>
<evidence type="ECO:0000313" key="1">
    <source>
        <dbReference type="EMBL" id="KAG8641282.1"/>
    </source>
</evidence>
<keyword evidence="2" id="KW-1185">Reference proteome</keyword>
<proteinExistence type="predicted"/>